<dbReference type="InterPro" id="IPR011050">
    <property type="entry name" value="Pectin_lyase_fold/virulence"/>
</dbReference>
<dbReference type="AlphaFoldDB" id="A0AAV5MWC8"/>
<feature type="domain" description="Autotransporter" evidence="1">
    <location>
        <begin position="774"/>
        <end position="1050"/>
    </location>
</feature>
<dbReference type="PROSITE" id="PS51208">
    <property type="entry name" value="AUTOTRANSPORTER"/>
    <property type="match status" value="1"/>
</dbReference>
<dbReference type="EMBL" id="BRLH01000001">
    <property type="protein sequence ID" value="GKX54148.1"/>
    <property type="molecule type" value="Genomic_DNA"/>
</dbReference>
<gene>
    <name evidence="2" type="ORF">SOASR030_02600</name>
</gene>
<dbReference type="CDD" id="cd01344">
    <property type="entry name" value="PL2_Passenger_AT"/>
    <property type="match status" value="1"/>
</dbReference>
<dbReference type="NCBIfam" id="TIGR01414">
    <property type="entry name" value="autotrans_barl"/>
    <property type="match status" value="1"/>
</dbReference>
<dbReference type="SUPFAM" id="SSF103515">
    <property type="entry name" value="Autotransporter"/>
    <property type="match status" value="1"/>
</dbReference>
<dbReference type="Gene3D" id="2.160.20.20">
    <property type="match status" value="1"/>
</dbReference>
<dbReference type="RefSeq" id="WP_081650699.1">
    <property type="nucleotide sequence ID" value="NZ_BRLH01000001.1"/>
</dbReference>
<keyword evidence="3" id="KW-1185">Reference proteome</keyword>
<dbReference type="GO" id="GO:0019867">
    <property type="term" value="C:outer membrane"/>
    <property type="evidence" value="ECO:0007669"/>
    <property type="project" value="InterPro"/>
</dbReference>
<dbReference type="InterPro" id="IPR005546">
    <property type="entry name" value="Autotransporte_beta"/>
</dbReference>
<dbReference type="PANTHER" id="PTHR12338:SF5">
    <property type="entry name" value="ANTIGEN 43-RELATED"/>
    <property type="match status" value="1"/>
</dbReference>
<evidence type="ECO:0000259" key="1">
    <source>
        <dbReference type="PROSITE" id="PS51208"/>
    </source>
</evidence>
<reference evidence="2" key="1">
    <citation type="submission" date="2022-06" db="EMBL/GenBank/DDBJ databases">
        <title>Draft genome sequences of Leminorella grimontii str. JCM5902.</title>
        <authorList>
            <person name="Wakabayashi Y."/>
            <person name="Kojima K."/>
        </authorList>
    </citation>
    <scope>NUCLEOTIDE SEQUENCE</scope>
    <source>
        <strain evidence="2">JCM 5902</strain>
    </source>
</reference>
<comment type="caution">
    <text evidence="2">The sequence shown here is derived from an EMBL/GenBank/DDBJ whole genome shotgun (WGS) entry which is preliminary data.</text>
</comment>
<dbReference type="SMART" id="SM00869">
    <property type="entry name" value="Autotransporter"/>
    <property type="match status" value="1"/>
</dbReference>
<dbReference type="Pfam" id="PF03797">
    <property type="entry name" value="Autotransporter"/>
    <property type="match status" value="1"/>
</dbReference>
<dbReference type="InterPro" id="IPR036709">
    <property type="entry name" value="Autotransporte_beta_dom_sf"/>
</dbReference>
<dbReference type="InterPro" id="IPR012332">
    <property type="entry name" value="Autotransporter_pectin_lyase_C"/>
</dbReference>
<accession>A0AAV5MWC8</accession>
<name>A0AAV5MWC8_9GAMM</name>
<evidence type="ECO:0000313" key="2">
    <source>
        <dbReference type="EMBL" id="GKX54148.1"/>
    </source>
</evidence>
<sequence length="1050" mass="109526">MSSSLAYSSLLIQRKIGLTKLSLLVSLVLSTMPQAIAQLGPVSVTTNQSVTLPDGESVMAPSGSAILVSGGGSVIGKDMSIGSSARNEKTITVSGQDSLVDLYGATVVNSNGIGVYSSNGGQVSLGQGTMINVNADVGNRAAGIYIDNTAMNDSAFGSDMVIRVDRQQAGVDSYARMGLVLQGAGAYASFDRLSIEGNAVNVGGFLANGAELTMTNSRVYVAGASLDDGLIYWPVNVYYVDVRNTGFTLWNQDVLNLTNTDIIMDNQANSGIIVKDGSQLNMVGGKIVLTEATNGSYGIYGYVGGEINLQDVQVIMQGNADKGIVAHNSQTLNADGVNISSYGTDSIGVRVAKSSNGGLNNSTISGYGNAFTGVIVGIDSKLVSDALTVNTTGDASMGMSIVDGGQATLNDGAISVEGSQTTGISVTSGTLTASGLNVVANGEGASALKNGDSVSITNGRLAAAGNKSNAVILSNSGSLTLTDSTVEGGGASVFTVQGISNIITLDRSSAVAKNDAQLLALADGGAVALTADNVSRLYGDAYAGTGSDASLTLNGASAWQGGAQNVGAVALNDGSLWQITRHSDVGSLALNNGALAFTAPSSSDFKTLTVRGNYSAQSGAVSLNTRLGGDDSLTDRLIVQGNTQGETLLQVANAGGQGAKTAEGIPVVQVLGDSNGSFKLNGRVVAGLYDYHLYQGSASNPDDGNWYLRTDYLAPTPSDGSGETPSVIDGGPSVTPLRPEVGSYLSNLSTASTMFVHTMHERLGEPQFTDAYKGNDAAPSLWLRIAANKAQDTVHDLDQTSNTSVVQLGGDIAQWSSNGSDRYHVGLMGGYGRSNNHSRSTITHDYSSSKVTGYSVGAYGTWFKNGDEPTGPYVDVWSQYGWYKNKVNGSGLPEESYDSRGWTTSVESGYAFVAKESERYQLMLEPQAQVAWNNFSQDNHTESNGTRVTDGDASGLITRMGVRLYRHDKQNRNGIQPFVETNWWYSGADNTLKFNGEKVEDGTPSSRLEVKVGLQGEVAKGWQVWGHVGQQWGANDYTRYEGMVGVKMTF</sequence>
<dbReference type="InterPro" id="IPR050909">
    <property type="entry name" value="Bact_Autotransporter_VF"/>
</dbReference>
<evidence type="ECO:0000313" key="3">
    <source>
        <dbReference type="Proteomes" id="UP001058124"/>
    </source>
</evidence>
<protein>
    <recommendedName>
        <fullName evidence="1">Autotransporter domain-containing protein</fullName>
    </recommendedName>
</protein>
<dbReference type="Gene3D" id="2.40.128.130">
    <property type="entry name" value="Autotransporter beta-domain"/>
    <property type="match status" value="1"/>
</dbReference>
<organism evidence="2 3">
    <name type="scientific">Leminorella grimontii</name>
    <dbReference type="NCBI Taxonomy" id="82981"/>
    <lineage>
        <taxon>Bacteria</taxon>
        <taxon>Pseudomonadati</taxon>
        <taxon>Pseudomonadota</taxon>
        <taxon>Gammaproteobacteria</taxon>
        <taxon>Enterobacterales</taxon>
        <taxon>Budviciaceae</taxon>
        <taxon>Leminorella</taxon>
    </lineage>
</organism>
<proteinExistence type="predicted"/>
<dbReference type="SUPFAM" id="SSF51126">
    <property type="entry name" value="Pectin lyase-like"/>
    <property type="match status" value="1"/>
</dbReference>
<dbReference type="Proteomes" id="UP001058124">
    <property type="component" value="Unassembled WGS sequence"/>
</dbReference>
<dbReference type="PANTHER" id="PTHR12338">
    <property type="entry name" value="AUTOTRANSPORTER"/>
    <property type="match status" value="1"/>
</dbReference>
<dbReference type="InterPro" id="IPR006315">
    <property type="entry name" value="OM_autotransptr_brl_dom"/>
</dbReference>
<dbReference type="InterPro" id="IPR043990">
    <property type="entry name" value="AC_1"/>
</dbReference>
<dbReference type="Pfam" id="PF18883">
    <property type="entry name" value="AC_1"/>
    <property type="match status" value="1"/>
</dbReference>